<keyword evidence="8 10" id="KW-0464">Manganese</keyword>
<evidence type="ECO:0000256" key="4">
    <source>
        <dbReference type="ARBA" id="ARBA00022801"/>
    </source>
</evidence>
<keyword evidence="7 10" id="KW-0238">DNA-binding</keyword>
<dbReference type="GO" id="GO:0004520">
    <property type="term" value="F:DNA endonuclease activity"/>
    <property type="evidence" value="ECO:0007669"/>
    <property type="project" value="InterPro"/>
</dbReference>
<dbReference type="STRING" id="155865.SAMN05216515_1472"/>
<comment type="subunit">
    <text evidence="9 10">Homodimer, forms a heterotetramer with a Cas2 homodimer.</text>
</comment>
<keyword evidence="4 10" id="KW-0378">Hydrolase</keyword>
<name>A0A1I7IG48_9FIRM</name>
<keyword evidence="6 10" id="KW-0051">Antiviral defense</keyword>
<dbReference type="Gene3D" id="1.20.120.920">
    <property type="entry name" value="CRISPR-associated endonuclease Cas1, C-terminal domain"/>
    <property type="match status" value="1"/>
</dbReference>
<evidence type="ECO:0000256" key="9">
    <source>
        <dbReference type="ARBA" id="ARBA00038592"/>
    </source>
</evidence>
<evidence type="ECO:0000256" key="5">
    <source>
        <dbReference type="ARBA" id="ARBA00022842"/>
    </source>
</evidence>
<dbReference type="InterPro" id="IPR042206">
    <property type="entry name" value="CRISPR-assoc_Cas1_C"/>
</dbReference>
<dbReference type="GO" id="GO:0043571">
    <property type="term" value="P:maintenance of CRISPR repeat elements"/>
    <property type="evidence" value="ECO:0007669"/>
    <property type="project" value="UniProtKB-UniRule"/>
</dbReference>
<dbReference type="AlphaFoldDB" id="A0A1I7IG48"/>
<evidence type="ECO:0000313" key="12">
    <source>
        <dbReference type="Proteomes" id="UP000198817"/>
    </source>
</evidence>
<dbReference type="GO" id="GO:0046872">
    <property type="term" value="F:metal ion binding"/>
    <property type="evidence" value="ECO:0007669"/>
    <property type="project" value="UniProtKB-UniRule"/>
</dbReference>
<evidence type="ECO:0000256" key="6">
    <source>
        <dbReference type="ARBA" id="ARBA00023118"/>
    </source>
</evidence>
<evidence type="ECO:0000256" key="7">
    <source>
        <dbReference type="ARBA" id="ARBA00023125"/>
    </source>
</evidence>
<evidence type="ECO:0000256" key="2">
    <source>
        <dbReference type="ARBA" id="ARBA00022723"/>
    </source>
</evidence>
<feature type="binding site" evidence="10">
    <location>
        <position position="166"/>
    </location>
    <ligand>
        <name>Mn(2+)</name>
        <dbReference type="ChEBI" id="CHEBI:29035"/>
    </ligand>
</feature>
<dbReference type="EC" id="3.1.-.-" evidence="10"/>
<dbReference type="GO" id="GO:0016787">
    <property type="term" value="F:hydrolase activity"/>
    <property type="evidence" value="ECO:0007669"/>
    <property type="project" value="UniProtKB-KW"/>
</dbReference>
<dbReference type="InterPro" id="IPR019856">
    <property type="entry name" value="CRISPR-assoc_Cas1_DVULG"/>
</dbReference>
<keyword evidence="3 10" id="KW-0255">Endonuclease</keyword>
<dbReference type="Gene3D" id="3.100.10.20">
    <property type="entry name" value="CRISPR-associated endonuclease Cas1, N-terminal domain"/>
    <property type="match status" value="1"/>
</dbReference>
<dbReference type="InterPro" id="IPR042211">
    <property type="entry name" value="CRISPR-assoc_Cas1_N"/>
</dbReference>
<dbReference type="NCBIfam" id="TIGR00287">
    <property type="entry name" value="cas1"/>
    <property type="match status" value="1"/>
</dbReference>
<dbReference type="EMBL" id="FPBT01000045">
    <property type="protein sequence ID" value="SFU71897.1"/>
    <property type="molecule type" value="Genomic_DNA"/>
</dbReference>
<evidence type="ECO:0000313" key="11">
    <source>
        <dbReference type="EMBL" id="SFU71897.1"/>
    </source>
</evidence>
<comment type="similarity">
    <text evidence="10">Belongs to the CRISPR-associated endonuclease Cas1 family.</text>
</comment>
<keyword evidence="5 10" id="KW-0460">Magnesium</keyword>
<dbReference type="RefSeq" id="WP_090472236.1">
    <property type="nucleotide sequence ID" value="NZ_FOWF01000047.1"/>
</dbReference>
<gene>
    <name evidence="10" type="primary">cas1</name>
    <name evidence="11" type="ORF">SAMN05216508_1452</name>
</gene>
<accession>A0A1I7IG48</accession>
<keyword evidence="12" id="KW-1185">Reference proteome</keyword>
<dbReference type="InterPro" id="IPR050646">
    <property type="entry name" value="Cas1"/>
</dbReference>
<organism evidence="11 12">
    <name type="scientific">Eubacterium pyruvativorans</name>
    <dbReference type="NCBI Taxonomy" id="155865"/>
    <lineage>
        <taxon>Bacteria</taxon>
        <taxon>Bacillati</taxon>
        <taxon>Bacillota</taxon>
        <taxon>Clostridia</taxon>
        <taxon>Eubacteriales</taxon>
        <taxon>Eubacteriaceae</taxon>
        <taxon>Eubacterium</taxon>
    </lineage>
</organism>
<dbReference type="Proteomes" id="UP000198817">
    <property type="component" value="Unassembled WGS sequence"/>
</dbReference>
<dbReference type="GO" id="GO:0051607">
    <property type="term" value="P:defense response to virus"/>
    <property type="evidence" value="ECO:0007669"/>
    <property type="project" value="UniProtKB-UniRule"/>
</dbReference>
<dbReference type="InterPro" id="IPR002729">
    <property type="entry name" value="CRISPR-assoc_Cas1"/>
</dbReference>
<dbReference type="PANTHER" id="PTHR34353">
    <property type="entry name" value="CRISPR-ASSOCIATED ENDONUCLEASE CAS1 1"/>
    <property type="match status" value="1"/>
</dbReference>
<comment type="function">
    <text evidence="10">CRISPR (clustered regularly interspaced short palindromic repeat), is an adaptive immune system that provides protection against mobile genetic elements (viruses, transposable elements and conjugative plasmids). CRISPR clusters contain spacers, sequences complementary to antecedent mobile elements, and target invading nucleic acids. CRISPR clusters are transcribed and processed into CRISPR RNA (crRNA). Acts as a dsDNA endonuclease. Involved in the integration of spacer DNA into the CRISPR cassette.</text>
</comment>
<comment type="cofactor">
    <cofactor evidence="10">
        <name>Mg(2+)</name>
        <dbReference type="ChEBI" id="CHEBI:18420"/>
    </cofactor>
    <cofactor evidence="10">
        <name>Mn(2+)</name>
        <dbReference type="ChEBI" id="CHEBI:29035"/>
    </cofactor>
</comment>
<keyword evidence="2 10" id="KW-0479">Metal-binding</keyword>
<feature type="binding site" evidence="10">
    <location>
        <position position="249"/>
    </location>
    <ligand>
        <name>Mn(2+)</name>
        <dbReference type="ChEBI" id="CHEBI:29035"/>
    </ligand>
</feature>
<dbReference type="OrthoDB" id="9803119at2"/>
<dbReference type="Pfam" id="PF01867">
    <property type="entry name" value="Cas_Cas1"/>
    <property type="match status" value="1"/>
</dbReference>
<protein>
    <recommendedName>
        <fullName evidence="10">CRISPR-associated endonuclease Cas1</fullName>
        <ecNumber evidence="10">3.1.-.-</ecNumber>
    </recommendedName>
</protein>
<feature type="binding site" evidence="10">
    <location>
        <position position="234"/>
    </location>
    <ligand>
        <name>Mn(2+)</name>
        <dbReference type="ChEBI" id="CHEBI:29035"/>
    </ligand>
</feature>
<evidence type="ECO:0000256" key="10">
    <source>
        <dbReference type="HAMAP-Rule" id="MF_01470"/>
    </source>
</evidence>
<evidence type="ECO:0000256" key="1">
    <source>
        <dbReference type="ARBA" id="ARBA00022722"/>
    </source>
</evidence>
<dbReference type="GO" id="GO:0003677">
    <property type="term" value="F:DNA binding"/>
    <property type="evidence" value="ECO:0007669"/>
    <property type="project" value="UniProtKB-KW"/>
</dbReference>
<reference evidence="11 12" key="1">
    <citation type="submission" date="2016-10" db="EMBL/GenBank/DDBJ databases">
        <authorList>
            <person name="de Groot N.N."/>
        </authorList>
    </citation>
    <scope>NUCLEOTIDE SEQUENCE [LARGE SCALE GENOMIC DNA]</scope>
    <source>
        <strain evidence="11 12">KHGC13</strain>
    </source>
</reference>
<evidence type="ECO:0000256" key="3">
    <source>
        <dbReference type="ARBA" id="ARBA00022759"/>
    </source>
</evidence>
<sequence length="343" mass="39152">MRKLLNTLYVTSEDAWLSLDGGNVAVSCSETGKRMVPLHILEGIVSFSYRGASPSLMGECVKRGIQLSFFSPRGRYLASASGTVDGNVFLRRQQYRYADDEKSSLRFAQNFIYGKIYNARYFLLKFGRSYAMRVNQKVFNDAADAMKKMLKEAQDAKSVEELMGIEGTAASIYFSLFDQMVLQQKNDFSFLSRTRRPPMDRVNALLSFSYTLLANDCASALQGNGLDPYVGFLHADRSGRRSLALDLMEELRSVYADRFVLTLINNRMVAPADFDLQESGAVLLNEEGRRRFLQEWQKKKTEIITHPFIKEKMPWGLVPHIQALLLARCIRGDIEEYPPFFWK</sequence>
<dbReference type="PANTHER" id="PTHR34353:SF2">
    <property type="entry name" value="CRISPR-ASSOCIATED ENDONUCLEASE CAS1 1"/>
    <property type="match status" value="1"/>
</dbReference>
<dbReference type="HAMAP" id="MF_01470">
    <property type="entry name" value="Cas1"/>
    <property type="match status" value="1"/>
</dbReference>
<keyword evidence="1 10" id="KW-0540">Nuclease</keyword>
<evidence type="ECO:0000256" key="8">
    <source>
        <dbReference type="ARBA" id="ARBA00023211"/>
    </source>
</evidence>
<proteinExistence type="inferred from homology"/>
<dbReference type="NCBIfam" id="TIGR03640">
    <property type="entry name" value="cas1_DVULG"/>
    <property type="match status" value="1"/>
</dbReference>